<accession>A0ABV9H752</accession>
<dbReference type="Pfam" id="PF00300">
    <property type="entry name" value="His_Phos_1"/>
    <property type="match status" value="1"/>
</dbReference>
<proteinExistence type="predicted"/>
<sequence length="169" mass="18508">MSFLLLLRHAKAAWARPGMRDFDRPLDSEGIQSLDRLAESMKAAELFPDRVVLSTSKRTQETAYGLIERLGINVETVLDGTIYSGGPFEYLAAIRKYGDVEHLMLVGHNPTMEDLALALCGAGHPDSLHNLHAGFPPAGLATIRFDKSLTEIDEGAGFLETFPLPDKIS</sequence>
<comment type="caution">
    <text evidence="1">The sequence shown here is derived from an EMBL/GenBank/DDBJ whole genome shotgun (WGS) entry which is preliminary data.</text>
</comment>
<evidence type="ECO:0000313" key="2">
    <source>
        <dbReference type="Proteomes" id="UP001596042"/>
    </source>
</evidence>
<evidence type="ECO:0000313" key="1">
    <source>
        <dbReference type="EMBL" id="MFC4625159.1"/>
    </source>
</evidence>
<dbReference type="InterPro" id="IPR013078">
    <property type="entry name" value="His_Pase_superF_clade-1"/>
</dbReference>
<dbReference type="RefSeq" id="WP_374829640.1">
    <property type="nucleotide sequence ID" value="NZ_JBHEEZ010000001.1"/>
</dbReference>
<organism evidence="1 2">
    <name type="scientific">Daeguia caeni</name>
    <dbReference type="NCBI Taxonomy" id="439612"/>
    <lineage>
        <taxon>Bacteria</taxon>
        <taxon>Pseudomonadati</taxon>
        <taxon>Pseudomonadota</taxon>
        <taxon>Alphaproteobacteria</taxon>
        <taxon>Hyphomicrobiales</taxon>
        <taxon>Brucellaceae</taxon>
        <taxon>Daeguia</taxon>
    </lineage>
</organism>
<dbReference type="SUPFAM" id="SSF53254">
    <property type="entry name" value="Phosphoglycerate mutase-like"/>
    <property type="match status" value="1"/>
</dbReference>
<dbReference type="Gene3D" id="3.40.50.1240">
    <property type="entry name" value="Phosphoglycerate mutase-like"/>
    <property type="match status" value="1"/>
</dbReference>
<dbReference type="PANTHER" id="PTHR47623:SF1">
    <property type="entry name" value="OS09G0287300 PROTEIN"/>
    <property type="match status" value="1"/>
</dbReference>
<dbReference type="Proteomes" id="UP001596042">
    <property type="component" value="Unassembled WGS sequence"/>
</dbReference>
<dbReference type="EMBL" id="JBHSEL010000053">
    <property type="protein sequence ID" value="MFC4625159.1"/>
    <property type="molecule type" value="Genomic_DNA"/>
</dbReference>
<reference evidence="2" key="1">
    <citation type="journal article" date="2019" name="Int. J. Syst. Evol. Microbiol.">
        <title>The Global Catalogue of Microorganisms (GCM) 10K type strain sequencing project: providing services to taxonomists for standard genome sequencing and annotation.</title>
        <authorList>
            <consortium name="The Broad Institute Genomics Platform"/>
            <consortium name="The Broad Institute Genome Sequencing Center for Infectious Disease"/>
            <person name="Wu L."/>
            <person name="Ma J."/>
        </authorList>
    </citation>
    <scope>NUCLEOTIDE SEQUENCE [LARGE SCALE GENOMIC DNA]</scope>
    <source>
        <strain evidence="2">CGMCC 1.15731</strain>
    </source>
</reference>
<gene>
    <name evidence="1" type="ORF">ACFO1V_07990</name>
</gene>
<name>A0ABV9H752_9HYPH</name>
<dbReference type="PANTHER" id="PTHR47623">
    <property type="entry name" value="OS09G0287300 PROTEIN"/>
    <property type="match status" value="1"/>
</dbReference>
<dbReference type="InterPro" id="IPR029033">
    <property type="entry name" value="His_PPase_superfam"/>
</dbReference>
<dbReference type="CDD" id="cd07067">
    <property type="entry name" value="HP_PGM_like"/>
    <property type="match status" value="1"/>
</dbReference>
<keyword evidence="2" id="KW-1185">Reference proteome</keyword>
<dbReference type="SMART" id="SM00855">
    <property type="entry name" value="PGAM"/>
    <property type="match status" value="1"/>
</dbReference>
<protein>
    <submittedName>
        <fullName evidence="1">SixA phosphatase family protein</fullName>
    </submittedName>
</protein>